<dbReference type="Proteomes" id="UP000553776">
    <property type="component" value="Unassembled WGS sequence"/>
</dbReference>
<gene>
    <name evidence="2" type="ORF">H7B90_06540</name>
</gene>
<dbReference type="RefSeq" id="WP_185135059.1">
    <property type="nucleotide sequence ID" value="NZ_BORM01000038.1"/>
</dbReference>
<keyword evidence="3" id="KW-1185">Reference proteome</keyword>
<proteinExistence type="predicted"/>
<organism evidence="2 3">
    <name type="scientific">Cohnella xylanilytica</name>
    <dbReference type="NCBI Taxonomy" id="557555"/>
    <lineage>
        <taxon>Bacteria</taxon>
        <taxon>Bacillati</taxon>
        <taxon>Bacillota</taxon>
        <taxon>Bacilli</taxon>
        <taxon>Bacillales</taxon>
        <taxon>Paenibacillaceae</taxon>
        <taxon>Cohnella</taxon>
    </lineage>
</organism>
<reference evidence="2 3" key="1">
    <citation type="submission" date="2020-08" db="EMBL/GenBank/DDBJ databases">
        <title>Cohnella phylogeny.</title>
        <authorList>
            <person name="Dunlap C."/>
        </authorList>
    </citation>
    <scope>NUCLEOTIDE SEQUENCE [LARGE SCALE GENOMIC DNA]</scope>
    <source>
        <strain evidence="2 3">DSM 25239</strain>
    </source>
</reference>
<sequence>MGPNVRSLFRERPGAEPSGKTSIRGAAACAAGELAGFAARRRQPAAAQLAEAYIRLGERYGVRGDLAFCQALYETRALADGRVRPIGEARPTDLWGLPGRDGPLSEALAERQIRQLFAFASREPFPDGVPAPDPETDAGLRTIARKQWRGAAPHWEDLNGKWSYPGAKYGEDIVAIWRNLLEWAGERKRREERNRQAP</sequence>
<name>A0A841TVK8_9BACL</name>
<dbReference type="EMBL" id="JACJVR010000020">
    <property type="protein sequence ID" value="MBB6691058.1"/>
    <property type="molecule type" value="Genomic_DNA"/>
</dbReference>
<dbReference type="AlphaFoldDB" id="A0A841TVK8"/>
<evidence type="ECO:0000256" key="1">
    <source>
        <dbReference type="SAM" id="MobiDB-lite"/>
    </source>
</evidence>
<comment type="caution">
    <text evidence="2">The sequence shown here is derived from an EMBL/GenBank/DDBJ whole genome shotgun (WGS) entry which is preliminary data.</text>
</comment>
<feature type="region of interest" description="Disordered" evidence="1">
    <location>
        <begin position="1"/>
        <end position="22"/>
    </location>
</feature>
<evidence type="ECO:0000313" key="2">
    <source>
        <dbReference type="EMBL" id="MBB6691058.1"/>
    </source>
</evidence>
<protein>
    <submittedName>
        <fullName evidence="2">Glucosaminidase domain-containing protein</fullName>
    </submittedName>
</protein>
<accession>A0A841TVK8</accession>
<evidence type="ECO:0000313" key="3">
    <source>
        <dbReference type="Proteomes" id="UP000553776"/>
    </source>
</evidence>